<organism evidence="5 6">
    <name type="scientific">Amorphotheca resinae ATCC 22711</name>
    <dbReference type="NCBI Taxonomy" id="857342"/>
    <lineage>
        <taxon>Eukaryota</taxon>
        <taxon>Fungi</taxon>
        <taxon>Dikarya</taxon>
        <taxon>Ascomycota</taxon>
        <taxon>Pezizomycotina</taxon>
        <taxon>Leotiomycetes</taxon>
        <taxon>Helotiales</taxon>
        <taxon>Amorphothecaceae</taxon>
        <taxon>Amorphotheca</taxon>
    </lineage>
</organism>
<reference evidence="5 6" key="1">
    <citation type="journal article" date="2018" name="New Phytol.">
        <title>Comparative genomics and transcriptomics depict ericoid mycorrhizal fungi as versatile saprotrophs and plant mutualists.</title>
        <authorList>
            <person name="Martino E."/>
            <person name="Morin E."/>
            <person name="Grelet G.A."/>
            <person name="Kuo A."/>
            <person name="Kohler A."/>
            <person name="Daghino S."/>
            <person name="Barry K.W."/>
            <person name="Cichocki N."/>
            <person name="Clum A."/>
            <person name="Dockter R.B."/>
            <person name="Hainaut M."/>
            <person name="Kuo R.C."/>
            <person name="LaButti K."/>
            <person name="Lindahl B.D."/>
            <person name="Lindquist E.A."/>
            <person name="Lipzen A."/>
            <person name="Khouja H.R."/>
            <person name="Magnuson J."/>
            <person name="Murat C."/>
            <person name="Ohm R.A."/>
            <person name="Singer S.W."/>
            <person name="Spatafora J.W."/>
            <person name="Wang M."/>
            <person name="Veneault-Fourrey C."/>
            <person name="Henrissat B."/>
            <person name="Grigoriev I.V."/>
            <person name="Martin F.M."/>
            <person name="Perotto S."/>
        </authorList>
    </citation>
    <scope>NUCLEOTIDE SEQUENCE [LARGE SCALE GENOMIC DNA]</scope>
    <source>
        <strain evidence="5 6">ATCC 22711</strain>
    </source>
</reference>
<keyword evidence="3" id="KW-0326">Glycosidase</keyword>
<keyword evidence="2" id="KW-0378">Hydrolase</keyword>
<dbReference type="OrthoDB" id="432381at2759"/>
<feature type="domain" description="Inosine/uridine-preferring nucleoside hydrolase" evidence="4">
    <location>
        <begin position="10"/>
        <end position="354"/>
    </location>
</feature>
<dbReference type="Pfam" id="PF01156">
    <property type="entry name" value="IU_nuc_hydro"/>
    <property type="match status" value="1"/>
</dbReference>
<protein>
    <recommendedName>
        <fullName evidence="4">Inosine/uridine-preferring nucleoside hydrolase domain-containing protein</fullName>
    </recommendedName>
</protein>
<dbReference type="FunCoup" id="A0A2T3B0H8">
    <property type="interactions" value="187"/>
</dbReference>
<dbReference type="PANTHER" id="PTHR12304:SF4">
    <property type="entry name" value="URIDINE NUCLEOSIDASE"/>
    <property type="match status" value="1"/>
</dbReference>
<evidence type="ECO:0000256" key="2">
    <source>
        <dbReference type="ARBA" id="ARBA00022801"/>
    </source>
</evidence>
<evidence type="ECO:0000256" key="3">
    <source>
        <dbReference type="ARBA" id="ARBA00023295"/>
    </source>
</evidence>
<evidence type="ECO:0000313" key="6">
    <source>
        <dbReference type="Proteomes" id="UP000241818"/>
    </source>
</evidence>
<dbReference type="GO" id="GO:0006152">
    <property type="term" value="P:purine nucleoside catabolic process"/>
    <property type="evidence" value="ECO:0007669"/>
    <property type="project" value="TreeGrafter"/>
</dbReference>
<dbReference type="EMBL" id="KZ679012">
    <property type="protein sequence ID" value="PSS16916.1"/>
    <property type="molecule type" value="Genomic_DNA"/>
</dbReference>
<accession>A0A2T3B0H8</accession>
<comment type="similarity">
    <text evidence="1">Belongs to the IUNH family.</text>
</comment>
<evidence type="ECO:0000313" key="5">
    <source>
        <dbReference type="EMBL" id="PSS16916.1"/>
    </source>
</evidence>
<dbReference type="InterPro" id="IPR001910">
    <property type="entry name" value="Inosine/uridine_hydrolase_dom"/>
</dbReference>
<dbReference type="InParanoid" id="A0A2T3B0H8"/>
<dbReference type="InterPro" id="IPR023186">
    <property type="entry name" value="IUNH"/>
</dbReference>
<dbReference type="RefSeq" id="XP_024720424.1">
    <property type="nucleotide sequence ID" value="XM_024864176.1"/>
</dbReference>
<dbReference type="GO" id="GO:0008477">
    <property type="term" value="F:purine nucleosidase activity"/>
    <property type="evidence" value="ECO:0007669"/>
    <property type="project" value="TreeGrafter"/>
</dbReference>
<gene>
    <name evidence="5" type="ORF">M430DRAFT_19882</name>
</gene>
<dbReference type="STRING" id="857342.A0A2T3B0H8"/>
<dbReference type="Proteomes" id="UP000241818">
    <property type="component" value="Unassembled WGS sequence"/>
</dbReference>
<evidence type="ECO:0000256" key="1">
    <source>
        <dbReference type="ARBA" id="ARBA00009176"/>
    </source>
</evidence>
<dbReference type="GeneID" id="36572257"/>
<sequence length="373" mass="40035">MASEKAKIDVWLDCDPGHDDAFAILLTAYHPALNLLGISTVHGNASLKNTTYNASSLLTAIGRPSIPVYPGAASGLVRPAVHAGDIHGESGLDGTSLLPPPAEPAKSEPAIDAMASALLKTPKGSPWLIATGALTNIAQLFDKYPEVAEHIKGLSIMGGAIGDSFTDAVLGKVDDKARIGNWSPWAEFNILIDPEASQKLFSNPVVARKSVLIPLDLTHLVLATKDVQKLLLGGKTGTENSTLRTMLVELLTFFAKTYADVFGITEGPPLHDPLAVAVILDGIAGEEIPFYDFDPRAKEGEKRRERFHVHVVTEGTHEEAQKGAQTGRTIVKLLPEGEEGVKIPRGLNIERFWNVIEDCLERADAVNRQNGVK</sequence>
<dbReference type="CDD" id="cd02651">
    <property type="entry name" value="nuc_hydro_IU_UC_XIUA"/>
    <property type="match status" value="1"/>
</dbReference>
<dbReference type="SUPFAM" id="SSF53590">
    <property type="entry name" value="Nucleoside hydrolase"/>
    <property type="match status" value="1"/>
</dbReference>
<dbReference type="PANTHER" id="PTHR12304">
    <property type="entry name" value="INOSINE-URIDINE PREFERRING NUCLEOSIDE HYDROLASE"/>
    <property type="match status" value="1"/>
</dbReference>
<evidence type="ECO:0000259" key="4">
    <source>
        <dbReference type="Pfam" id="PF01156"/>
    </source>
</evidence>
<dbReference type="GO" id="GO:0005829">
    <property type="term" value="C:cytosol"/>
    <property type="evidence" value="ECO:0007669"/>
    <property type="project" value="TreeGrafter"/>
</dbReference>
<dbReference type="AlphaFoldDB" id="A0A2T3B0H8"/>
<keyword evidence="6" id="KW-1185">Reference proteome</keyword>
<dbReference type="InterPro" id="IPR036452">
    <property type="entry name" value="Ribo_hydro-like"/>
</dbReference>
<name>A0A2T3B0H8_AMORE</name>
<dbReference type="Gene3D" id="3.90.245.10">
    <property type="entry name" value="Ribonucleoside hydrolase-like"/>
    <property type="match status" value="1"/>
</dbReference>
<proteinExistence type="inferred from homology"/>